<accession>X1MN89</accession>
<proteinExistence type="predicted"/>
<organism evidence="1">
    <name type="scientific">marine sediment metagenome</name>
    <dbReference type="NCBI Taxonomy" id="412755"/>
    <lineage>
        <taxon>unclassified sequences</taxon>
        <taxon>metagenomes</taxon>
        <taxon>ecological metagenomes</taxon>
    </lineage>
</organism>
<feature type="non-terminal residue" evidence="1">
    <location>
        <position position="1"/>
    </location>
</feature>
<sequence length="107" mass="12235">LWIIWNHTDEQPSYQNGDISMHIIITNTTGFVLIETGFGELEDNQWLDNGNYSIMSNPIKFGINLDGVLKFSEEFQYYETVLINLDWIFGAGAPLGDYDLTVQVEEP</sequence>
<gene>
    <name evidence="1" type="ORF">S06H3_50808</name>
</gene>
<evidence type="ECO:0000313" key="1">
    <source>
        <dbReference type="EMBL" id="GAI32788.1"/>
    </source>
</evidence>
<dbReference type="EMBL" id="BARV01032198">
    <property type="protein sequence ID" value="GAI32788.1"/>
    <property type="molecule type" value="Genomic_DNA"/>
</dbReference>
<comment type="caution">
    <text evidence="1">The sequence shown here is derived from an EMBL/GenBank/DDBJ whole genome shotgun (WGS) entry which is preliminary data.</text>
</comment>
<dbReference type="AlphaFoldDB" id="X1MN89"/>
<name>X1MN89_9ZZZZ</name>
<reference evidence="1" key="1">
    <citation type="journal article" date="2014" name="Front. Microbiol.">
        <title>High frequency of phylogenetically diverse reductive dehalogenase-homologous genes in deep subseafloor sedimentary metagenomes.</title>
        <authorList>
            <person name="Kawai M."/>
            <person name="Futagami T."/>
            <person name="Toyoda A."/>
            <person name="Takaki Y."/>
            <person name="Nishi S."/>
            <person name="Hori S."/>
            <person name="Arai W."/>
            <person name="Tsubouchi T."/>
            <person name="Morono Y."/>
            <person name="Uchiyama I."/>
            <person name="Ito T."/>
            <person name="Fujiyama A."/>
            <person name="Inagaki F."/>
            <person name="Takami H."/>
        </authorList>
    </citation>
    <scope>NUCLEOTIDE SEQUENCE</scope>
    <source>
        <strain evidence="1">Expedition CK06-06</strain>
    </source>
</reference>
<protein>
    <submittedName>
        <fullName evidence="1">Uncharacterized protein</fullName>
    </submittedName>
</protein>